<evidence type="ECO:0000256" key="12">
    <source>
        <dbReference type="SAM" id="Phobius"/>
    </source>
</evidence>
<feature type="active site" description="Proton acceptor" evidence="10">
    <location>
        <position position="72"/>
    </location>
</feature>
<evidence type="ECO:0000313" key="16">
    <source>
        <dbReference type="Proteomes" id="UP001163821"/>
    </source>
</evidence>
<dbReference type="PANTHER" id="PTHR11133">
    <property type="entry name" value="SACCHAROPINE DEHYDROGENASE"/>
    <property type="match status" value="1"/>
</dbReference>
<gene>
    <name evidence="15" type="ORF">N2K84_17885</name>
</gene>
<dbReference type="Pfam" id="PF05222">
    <property type="entry name" value="AlaDh_PNT_N"/>
    <property type="match status" value="1"/>
</dbReference>
<dbReference type="InterPro" id="IPR027281">
    <property type="entry name" value="Lys1"/>
</dbReference>
<dbReference type="GO" id="GO:0009085">
    <property type="term" value="P:lysine biosynthetic process"/>
    <property type="evidence" value="ECO:0007669"/>
    <property type="project" value="InterPro"/>
</dbReference>
<comment type="catalytic activity">
    <reaction evidence="9">
        <text>L-saccharopine + NAD(+) + H2O = L-lysine + 2-oxoglutarate + NADH + H(+)</text>
        <dbReference type="Rhea" id="RHEA:12440"/>
        <dbReference type="ChEBI" id="CHEBI:15377"/>
        <dbReference type="ChEBI" id="CHEBI:15378"/>
        <dbReference type="ChEBI" id="CHEBI:16810"/>
        <dbReference type="ChEBI" id="CHEBI:32551"/>
        <dbReference type="ChEBI" id="CHEBI:57540"/>
        <dbReference type="ChEBI" id="CHEBI:57945"/>
        <dbReference type="ChEBI" id="CHEBI:57951"/>
        <dbReference type="EC" id="1.5.1.7"/>
    </reaction>
</comment>
<evidence type="ECO:0000256" key="10">
    <source>
        <dbReference type="PIRSR" id="PIRSR018250-1"/>
    </source>
</evidence>
<protein>
    <recommendedName>
        <fullName evidence="4">Saccharopine dehydrogenase [NAD(+), L-lysine-forming]</fullName>
        <ecNumber evidence="3">1.5.1.7</ecNumber>
    </recommendedName>
    <alternativeName>
        <fullName evidence="8">Lysine--2-oxoglutarate reductase</fullName>
    </alternativeName>
</protein>
<dbReference type="InterPro" id="IPR007698">
    <property type="entry name" value="AlaDH/PNT_NAD(H)-bd"/>
</dbReference>
<evidence type="ECO:0000259" key="13">
    <source>
        <dbReference type="SMART" id="SM01002"/>
    </source>
</evidence>
<comment type="caution">
    <text evidence="15">The sequence shown here is derived from an EMBL/GenBank/DDBJ whole genome shotgun (WGS) entry which is preliminary data.</text>
</comment>
<evidence type="ECO:0000256" key="8">
    <source>
        <dbReference type="ARBA" id="ARBA00033228"/>
    </source>
</evidence>
<dbReference type="RefSeq" id="WP_282593204.1">
    <property type="nucleotide sequence ID" value="NZ_JAPAAF010000043.1"/>
</dbReference>
<dbReference type="SUPFAM" id="SSF52283">
    <property type="entry name" value="Formate/glycerate dehydrogenase catalytic domain-like"/>
    <property type="match status" value="1"/>
</dbReference>
<evidence type="ECO:0000256" key="6">
    <source>
        <dbReference type="ARBA" id="ARBA00023002"/>
    </source>
</evidence>
<keyword evidence="12" id="KW-1133">Transmembrane helix</keyword>
<feature type="active site" description="Proton donor" evidence="10">
    <location>
        <position position="90"/>
    </location>
</feature>
<feature type="domain" description="Alanine dehydrogenase/pyridine nucleotide transhydrogenase NAD(H)-binding" evidence="13">
    <location>
        <begin position="166"/>
        <end position="338"/>
    </location>
</feature>
<keyword evidence="12" id="KW-0812">Transmembrane</keyword>
<evidence type="ECO:0000256" key="11">
    <source>
        <dbReference type="PIRSR" id="PIRSR018250-3"/>
    </source>
</evidence>
<evidence type="ECO:0000256" key="3">
    <source>
        <dbReference type="ARBA" id="ARBA00012847"/>
    </source>
</evidence>
<dbReference type="SMART" id="SM01003">
    <property type="entry name" value="AlaDh_PNT_N"/>
    <property type="match status" value="1"/>
</dbReference>
<keyword evidence="16" id="KW-1185">Reference proteome</keyword>
<dbReference type="InterPro" id="IPR051168">
    <property type="entry name" value="AASS"/>
</dbReference>
<evidence type="ECO:0000259" key="14">
    <source>
        <dbReference type="SMART" id="SM01003"/>
    </source>
</evidence>
<comment type="subunit">
    <text evidence="2">Monomer.</text>
</comment>
<evidence type="ECO:0000256" key="7">
    <source>
        <dbReference type="ARBA" id="ARBA00023157"/>
    </source>
</evidence>
<keyword evidence="5" id="KW-0028">Amino-acid biosynthesis</keyword>
<comment type="pathway">
    <text evidence="1">Amino-acid biosynthesis; L-lysine biosynthesis via AAA pathway; L-lysine from L-alpha-aminoadipate (fungal route): step 3/3.</text>
</comment>
<reference evidence="15" key="1">
    <citation type="submission" date="2022-10" db="EMBL/GenBank/DDBJ databases">
        <title>Gaoshiqiia sediminis gen. nov., sp. nov., isolated from coastal sediment.</title>
        <authorList>
            <person name="Yu W.X."/>
            <person name="Mu D.S."/>
            <person name="Du J.Z."/>
            <person name="Liang Y.Q."/>
        </authorList>
    </citation>
    <scope>NUCLEOTIDE SEQUENCE</scope>
    <source>
        <strain evidence="15">A06</strain>
    </source>
</reference>
<keyword evidence="12" id="KW-0472">Membrane</keyword>
<keyword evidence="11" id="KW-0520">NAD</keyword>
<evidence type="ECO:0000256" key="9">
    <source>
        <dbReference type="ARBA" id="ARBA00047860"/>
    </source>
</evidence>
<keyword evidence="6" id="KW-0560">Oxidoreductase</keyword>
<evidence type="ECO:0000256" key="2">
    <source>
        <dbReference type="ARBA" id="ARBA00011245"/>
    </source>
</evidence>
<dbReference type="Proteomes" id="UP001163821">
    <property type="component" value="Unassembled WGS sequence"/>
</dbReference>
<sequence>MNIGILRETRRWNDRRTAITPEVAKLIHENFPQAHVFAQSSKVRIFPDDDYRMAGVEVVNDISHCDVLIGVKEVADDALIDGKTYVMFSHVAKKQTYNQQFFREMARKKITLIDYEYLTDRHRDRLVAFGFWAGVVGAYYAFQGVAKRFAGLALPGPEMCRDLQDLHHQLRALTMPPLKVLLTGGGRVAAGALEIIYELGIKEVSPRDFLERDYNHAVFSRLDPEDYVARKTGKYSRDDFYSHPQQYESTFLPYVSAADVFIPCHFWDRESPHFFTPEQLQSADFNISLIADVSCDVPGPIPTTIRTSTIESPFYDVDPKGLSEKPAFSSARHITVMAVDNLPTALPLDASRTFSLDFYYQVLPALFGTDPDEIIQRATILETGKLTERFAYLNDFLKGNN</sequence>
<organism evidence="15 16">
    <name type="scientific">Gaoshiqia sediminis</name>
    <dbReference type="NCBI Taxonomy" id="2986998"/>
    <lineage>
        <taxon>Bacteria</taxon>
        <taxon>Pseudomonadati</taxon>
        <taxon>Bacteroidota</taxon>
        <taxon>Bacteroidia</taxon>
        <taxon>Marinilabiliales</taxon>
        <taxon>Prolixibacteraceae</taxon>
        <taxon>Gaoshiqia</taxon>
    </lineage>
</organism>
<accession>A0AA41YD95</accession>
<dbReference type="PANTHER" id="PTHR11133:SF22">
    <property type="entry name" value="ALPHA-AMINOADIPIC SEMIALDEHYDE SYNTHASE, MITOCHONDRIAL"/>
    <property type="match status" value="1"/>
</dbReference>
<name>A0AA41YD95_9BACT</name>
<dbReference type="AlphaFoldDB" id="A0AA41YD95"/>
<dbReference type="SMART" id="SM01002">
    <property type="entry name" value="AlaDh_PNT_C"/>
    <property type="match status" value="1"/>
</dbReference>
<evidence type="ECO:0000313" key="15">
    <source>
        <dbReference type="EMBL" id="MCW0484613.1"/>
    </source>
</evidence>
<dbReference type="GO" id="GO:0004754">
    <property type="term" value="F:saccharopine dehydrogenase (NAD+, L-lysine-forming) activity"/>
    <property type="evidence" value="ECO:0007669"/>
    <property type="project" value="UniProtKB-EC"/>
</dbReference>
<evidence type="ECO:0000256" key="1">
    <source>
        <dbReference type="ARBA" id="ARBA00004884"/>
    </source>
</evidence>
<feature type="binding site" evidence="11">
    <location>
        <position position="213"/>
    </location>
    <ligand>
        <name>NAD(+)</name>
        <dbReference type="ChEBI" id="CHEBI:57540"/>
    </ligand>
</feature>
<dbReference type="EMBL" id="JAPAAF010000043">
    <property type="protein sequence ID" value="MCW0484613.1"/>
    <property type="molecule type" value="Genomic_DNA"/>
</dbReference>
<dbReference type="Gene3D" id="3.40.50.720">
    <property type="entry name" value="NAD(P)-binding Rossmann-like Domain"/>
    <property type="match status" value="2"/>
</dbReference>
<evidence type="ECO:0000256" key="4">
    <source>
        <dbReference type="ARBA" id="ARBA00021221"/>
    </source>
</evidence>
<dbReference type="EC" id="1.5.1.7" evidence="3"/>
<dbReference type="PIRSF" id="PIRSF018250">
    <property type="entry name" value="Saccharopine_DH_Lys"/>
    <property type="match status" value="1"/>
</dbReference>
<dbReference type="CDD" id="cd05199">
    <property type="entry name" value="SDH_like"/>
    <property type="match status" value="1"/>
</dbReference>
<evidence type="ECO:0000256" key="5">
    <source>
        <dbReference type="ARBA" id="ARBA00022605"/>
    </source>
</evidence>
<dbReference type="InterPro" id="IPR007886">
    <property type="entry name" value="AlaDH/PNT_N"/>
</dbReference>
<keyword evidence="7" id="KW-1015">Disulfide bond</keyword>
<feature type="binding site" evidence="11">
    <location>
        <begin position="186"/>
        <end position="187"/>
    </location>
    <ligand>
        <name>NAD(+)</name>
        <dbReference type="ChEBI" id="CHEBI:57540"/>
    </ligand>
</feature>
<feature type="domain" description="Alanine dehydrogenase/pyridine nucleotide transhydrogenase N-terminal" evidence="14">
    <location>
        <begin position="4"/>
        <end position="136"/>
    </location>
</feature>
<proteinExistence type="predicted"/>
<feature type="binding site" evidence="11">
    <location>
        <position position="293"/>
    </location>
    <ligand>
        <name>NAD(+)</name>
        <dbReference type="ChEBI" id="CHEBI:57540"/>
    </ligand>
</feature>
<feature type="transmembrane region" description="Helical" evidence="12">
    <location>
        <begin position="126"/>
        <end position="142"/>
    </location>
</feature>